<gene>
    <name evidence="1" type="ORF">SPARVUS_LOCUS11805210</name>
</gene>
<dbReference type="EMBL" id="CATNWA010016718">
    <property type="protein sequence ID" value="CAI9594865.1"/>
    <property type="molecule type" value="Genomic_DNA"/>
</dbReference>
<organism evidence="1 2">
    <name type="scientific">Staurois parvus</name>
    <dbReference type="NCBI Taxonomy" id="386267"/>
    <lineage>
        <taxon>Eukaryota</taxon>
        <taxon>Metazoa</taxon>
        <taxon>Chordata</taxon>
        <taxon>Craniata</taxon>
        <taxon>Vertebrata</taxon>
        <taxon>Euteleostomi</taxon>
        <taxon>Amphibia</taxon>
        <taxon>Batrachia</taxon>
        <taxon>Anura</taxon>
        <taxon>Neobatrachia</taxon>
        <taxon>Ranoidea</taxon>
        <taxon>Ranidae</taxon>
        <taxon>Staurois</taxon>
    </lineage>
</organism>
<protein>
    <submittedName>
        <fullName evidence="1">Uncharacterized protein</fullName>
    </submittedName>
</protein>
<comment type="caution">
    <text evidence="1">The sequence shown here is derived from an EMBL/GenBank/DDBJ whole genome shotgun (WGS) entry which is preliminary data.</text>
</comment>
<keyword evidence="2" id="KW-1185">Reference proteome</keyword>
<name>A0ABN9FCW6_9NEOB</name>
<evidence type="ECO:0000313" key="2">
    <source>
        <dbReference type="Proteomes" id="UP001162483"/>
    </source>
</evidence>
<evidence type="ECO:0000313" key="1">
    <source>
        <dbReference type="EMBL" id="CAI9594865.1"/>
    </source>
</evidence>
<dbReference type="Proteomes" id="UP001162483">
    <property type="component" value="Unassembled WGS sequence"/>
</dbReference>
<reference evidence="1" key="1">
    <citation type="submission" date="2023-05" db="EMBL/GenBank/DDBJ databases">
        <authorList>
            <person name="Stuckert A."/>
        </authorList>
    </citation>
    <scope>NUCLEOTIDE SEQUENCE</scope>
</reference>
<proteinExistence type="predicted"/>
<accession>A0ABN9FCW6</accession>
<sequence>FSVEGGDYYCWLPGVSLFPVFKNNLFLEPGCWMESDAQLSLLRIPIGVRLGSDQETYLTLLFFRNATMALDVFFGSLSCLEKCSMTTGTE</sequence>
<feature type="non-terminal residue" evidence="1">
    <location>
        <position position="1"/>
    </location>
</feature>